<organism evidence="2 3">
    <name type="scientific">Chara braunii</name>
    <name type="common">Braun's stonewort</name>
    <dbReference type="NCBI Taxonomy" id="69332"/>
    <lineage>
        <taxon>Eukaryota</taxon>
        <taxon>Viridiplantae</taxon>
        <taxon>Streptophyta</taxon>
        <taxon>Charophyceae</taxon>
        <taxon>Charales</taxon>
        <taxon>Characeae</taxon>
        <taxon>Chara</taxon>
    </lineage>
</organism>
<dbReference type="AlphaFoldDB" id="A0A388JS88"/>
<protein>
    <recommendedName>
        <fullName evidence="4">TOG domain-containing protein</fullName>
    </recommendedName>
</protein>
<dbReference type="GO" id="GO:0000278">
    <property type="term" value="P:mitotic cell cycle"/>
    <property type="evidence" value="ECO:0007669"/>
    <property type="project" value="UniProtKB-ARBA"/>
</dbReference>
<dbReference type="GO" id="GO:0005881">
    <property type="term" value="C:cytoplasmic microtubule"/>
    <property type="evidence" value="ECO:0007669"/>
    <property type="project" value="TreeGrafter"/>
</dbReference>
<dbReference type="OrthoDB" id="46159at2759"/>
<dbReference type="InterPro" id="IPR016024">
    <property type="entry name" value="ARM-type_fold"/>
</dbReference>
<evidence type="ECO:0000256" key="1">
    <source>
        <dbReference type="SAM" id="MobiDB-lite"/>
    </source>
</evidence>
<dbReference type="GO" id="GO:0005819">
    <property type="term" value="C:spindle"/>
    <property type="evidence" value="ECO:0007669"/>
    <property type="project" value="UniProtKB-ARBA"/>
</dbReference>
<reference evidence="2 3" key="1">
    <citation type="journal article" date="2018" name="Cell">
        <title>The Chara Genome: Secondary Complexity and Implications for Plant Terrestrialization.</title>
        <authorList>
            <person name="Nishiyama T."/>
            <person name="Sakayama H."/>
            <person name="Vries J.D."/>
            <person name="Buschmann H."/>
            <person name="Saint-Marcoux D."/>
            <person name="Ullrich K.K."/>
            <person name="Haas F.B."/>
            <person name="Vanderstraeten L."/>
            <person name="Becker D."/>
            <person name="Lang D."/>
            <person name="Vosolsobe S."/>
            <person name="Rombauts S."/>
            <person name="Wilhelmsson P.K.I."/>
            <person name="Janitza P."/>
            <person name="Kern R."/>
            <person name="Heyl A."/>
            <person name="Rumpler F."/>
            <person name="Villalobos L.I.A.C."/>
            <person name="Clay J.M."/>
            <person name="Skokan R."/>
            <person name="Toyoda A."/>
            <person name="Suzuki Y."/>
            <person name="Kagoshima H."/>
            <person name="Schijlen E."/>
            <person name="Tajeshwar N."/>
            <person name="Catarino B."/>
            <person name="Hetherington A.J."/>
            <person name="Saltykova A."/>
            <person name="Bonnot C."/>
            <person name="Breuninger H."/>
            <person name="Symeonidi A."/>
            <person name="Radhakrishnan G.V."/>
            <person name="Van Nieuwerburgh F."/>
            <person name="Deforce D."/>
            <person name="Chang C."/>
            <person name="Karol K.G."/>
            <person name="Hedrich R."/>
            <person name="Ulvskov P."/>
            <person name="Glockner G."/>
            <person name="Delwiche C.F."/>
            <person name="Petrasek J."/>
            <person name="Van de Peer Y."/>
            <person name="Friml J."/>
            <person name="Beilby M."/>
            <person name="Dolan L."/>
            <person name="Kohara Y."/>
            <person name="Sugano S."/>
            <person name="Fujiyama A."/>
            <person name="Delaux P.-M."/>
            <person name="Quint M."/>
            <person name="TheiBen G."/>
            <person name="Hagemann M."/>
            <person name="Harholt J."/>
            <person name="Dunand C."/>
            <person name="Zachgo S."/>
            <person name="Langdale J."/>
            <person name="Maumus F."/>
            <person name="Straeten D.V.D."/>
            <person name="Gould S.B."/>
            <person name="Rensing S.A."/>
        </authorList>
    </citation>
    <scope>NUCLEOTIDE SEQUENCE [LARGE SCALE GENOMIC DNA]</scope>
    <source>
        <strain evidence="2 3">S276</strain>
    </source>
</reference>
<dbReference type="EMBL" id="BFEA01000012">
    <property type="protein sequence ID" value="GBG60645.1"/>
    <property type="molecule type" value="Genomic_DNA"/>
</dbReference>
<gene>
    <name evidence="2" type="ORF">CBR_g8665</name>
</gene>
<dbReference type="Proteomes" id="UP000265515">
    <property type="component" value="Unassembled WGS sequence"/>
</dbReference>
<sequence>MAYYSQLRKVLKQYAPAVEADLLLFQSGKQRQGRIRSLIDAHPMESATDAAAIAAVRAGGNGNNALDILGTMAGMGYQSPKSPRSPCMAERRRRRSGSLGAVEGAMFAADLAKDIDTRGGGLRGRGLTGESSLNSVGSVSTACSTMNVDVTVRSRKSLGGSESRRCSGELSTVAVLEGERNGVYGVDQLLERRRGSGGGGDKGLERSAFSPYRGIRNGATSPCMDRVGEKSMDESDWRIIRQDMTDGSVDATTEGSGLGVIDDEENRDREAGRAVGISSPGKFGGSRGRGRRRSSLGGSSSGPSRKGMRLPLGPTAGEEDDTLLSRLVGQGRGTAERREEGQQVLQFCSRQNGPLMQEEAQECAKDCLHMIFSGMDSLRCLSVLLPQLETDDEKILVPCLGMLNEVVVRLTEEQLTERLPLLLPPLYEAFGSPHAAVRKAVVLALVEMYMMLGDALIPHLSGLPHTQLKLVTIYANRITQVCMHRTSNFPDALDGTDANSEPIEP</sequence>
<dbReference type="SUPFAM" id="SSF48371">
    <property type="entry name" value="ARM repeat"/>
    <property type="match status" value="1"/>
</dbReference>
<dbReference type="GO" id="GO:0008017">
    <property type="term" value="F:microtubule binding"/>
    <property type="evidence" value="ECO:0007669"/>
    <property type="project" value="TreeGrafter"/>
</dbReference>
<dbReference type="GO" id="GO:0000226">
    <property type="term" value="P:microtubule cytoskeleton organization"/>
    <property type="evidence" value="ECO:0007669"/>
    <property type="project" value="TreeGrafter"/>
</dbReference>
<dbReference type="Gene3D" id="1.25.10.10">
    <property type="entry name" value="Leucine-rich Repeat Variant"/>
    <property type="match status" value="1"/>
</dbReference>
<feature type="region of interest" description="Disordered" evidence="1">
    <location>
        <begin position="243"/>
        <end position="323"/>
    </location>
</feature>
<accession>A0A388JS88</accession>
<dbReference type="STRING" id="69332.A0A388JS88"/>
<feature type="compositionally biased region" description="Low complexity" evidence="1">
    <location>
        <begin position="295"/>
        <end position="305"/>
    </location>
</feature>
<evidence type="ECO:0000313" key="2">
    <source>
        <dbReference type="EMBL" id="GBG60645.1"/>
    </source>
</evidence>
<keyword evidence="3" id="KW-1185">Reference proteome</keyword>
<comment type="caution">
    <text evidence="2">The sequence shown here is derived from an EMBL/GenBank/DDBJ whole genome shotgun (WGS) entry which is preliminary data.</text>
</comment>
<dbReference type="Gramene" id="GBG60645">
    <property type="protein sequence ID" value="GBG60645"/>
    <property type="gene ID" value="CBR_g8665"/>
</dbReference>
<proteinExistence type="predicted"/>
<dbReference type="PANTHER" id="PTHR21567:SF9">
    <property type="entry name" value="CLIP-ASSOCIATING PROTEIN"/>
    <property type="match status" value="1"/>
</dbReference>
<evidence type="ECO:0008006" key="4">
    <source>
        <dbReference type="Google" id="ProtNLM"/>
    </source>
</evidence>
<evidence type="ECO:0000313" key="3">
    <source>
        <dbReference type="Proteomes" id="UP000265515"/>
    </source>
</evidence>
<dbReference type="InterPro" id="IPR011989">
    <property type="entry name" value="ARM-like"/>
</dbReference>
<feature type="region of interest" description="Disordered" evidence="1">
    <location>
        <begin position="192"/>
        <end position="231"/>
    </location>
</feature>
<dbReference type="PANTHER" id="PTHR21567">
    <property type="entry name" value="CLASP"/>
    <property type="match status" value="1"/>
</dbReference>
<name>A0A388JS88_CHABU</name>